<gene>
    <name evidence="1" type="ORF">OSTQU699_LOCUS8117</name>
</gene>
<dbReference type="EMBL" id="CAJHUC010001936">
    <property type="protein sequence ID" value="CAD7702759.1"/>
    <property type="molecule type" value="Genomic_DNA"/>
</dbReference>
<proteinExistence type="predicted"/>
<feature type="non-terminal residue" evidence="1">
    <location>
        <position position="1"/>
    </location>
</feature>
<accession>A0A8S1JFK9</accession>
<keyword evidence="2" id="KW-1185">Reference proteome</keyword>
<name>A0A8S1JFK9_9CHLO</name>
<comment type="caution">
    <text evidence="1">The sequence shown here is derived from an EMBL/GenBank/DDBJ whole genome shotgun (WGS) entry which is preliminary data.</text>
</comment>
<dbReference type="AlphaFoldDB" id="A0A8S1JFK9"/>
<evidence type="ECO:0000313" key="2">
    <source>
        <dbReference type="Proteomes" id="UP000708148"/>
    </source>
</evidence>
<feature type="non-terminal residue" evidence="1">
    <location>
        <position position="155"/>
    </location>
</feature>
<protein>
    <submittedName>
        <fullName evidence="1">Uncharacterized protein</fullName>
    </submittedName>
</protein>
<reference evidence="1" key="1">
    <citation type="submission" date="2020-12" db="EMBL/GenBank/DDBJ databases">
        <authorList>
            <person name="Iha C."/>
        </authorList>
    </citation>
    <scope>NUCLEOTIDE SEQUENCE</scope>
</reference>
<evidence type="ECO:0000313" key="1">
    <source>
        <dbReference type="EMBL" id="CAD7702759.1"/>
    </source>
</evidence>
<dbReference type="OrthoDB" id="544708at2759"/>
<dbReference type="Proteomes" id="UP000708148">
    <property type="component" value="Unassembled WGS sequence"/>
</dbReference>
<organism evidence="1 2">
    <name type="scientific">Ostreobium quekettii</name>
    <dbReference type="NCBI Taxonomy" id="121088"/>
    <lineage>
        <taxon>Eukaryota</taxon>
        <taxon>Viridiplantae</taxon>
        <taxon>Chlorophyta</taxon>
        <taxon>core chlorophytes</taxon>
        <taxon>Ulvophyceae</taxon>
        <taxon>TCBD clade</taxon>
        <taxon>Bryopsidales</taxon>
        <taxon>Ostreobineae</taxon>
        <taxon>Ostreobiaceae</taxon>
        <taxon>Ostreobium</taxon>
    </lineage>
</organism>
<sequence length="155" mass="17813">EPTVEKPYIEGLLDPCTNSKIASNIPAEKLYDKNDNGLKLSNSWTGYYVILNPEYKAQVQWRFVNRAIDEVENDRVPAVLLICRNSTDTAYFQRLTPYPRVLLRRHTSQCKDYDKSPIGFGIVVFCVAKGDCLDLYDRFVRFFGPWGEPNIVIDA</sequence>